<feature type="repeat" description="TPR" evidence="3">
    <location>
        <begin position="743"/>
        <end position="776"/>
    </location>
</feature>
<dbReference type="SMART" id="SM00028">
    <property type="entry name" value="TPR"/>
    <property type="match status" value="6"/>
</dbReference>
<dbReference type="Pfam" id="PF13374">
    <property type="entry name" value="TPR_10"/>
    <property type="match status" value="1"/>
</dbReference>
<dbReference type="AlphaFoldDB" id="A0A450USG3"/>
<dbReference type="PANTHER" id="PTHR45641:SF1">
    <property type="entry name" value="AAA+ ATPASE DOMAIN-CONTAINING PROTEIN"/>
    <property type="match status" value="1"/>
</dbReference>
<dbReference type="PANTHER" id="PTHR45641">
    <property type="entry name" value="TETRATRICOPEPTIDE REPEAT PROTEIN (AFU_ORTHOLOGUE AFUA_6G03870)"/>
    <property type="match status" value="1"/>
</dbReference>
<dbReference type="Pfam" id="PF13424">
    <property type="entry name" value="TPR_12"/>
    <property type="match status" value="1"/>
</dbReference>
<dbReference type="PROSITE" id="PS50005">
    <property type="entry name" value="TPR"/>
    <property type="match status" value="1"/>
</dbReference>
<dbReference type="InterPro" id="IPR011990">
    <property type="entry name" value="TPR-like_helical_dom_sf"/>
</dbReference>
<dbReference type="EMBL" id="CAADFG010000001">
    <property type="protein sequence ID" value="VFJ86396.1"/>
    <property type="molecule type" value="Genomic_DNA"/>
</dbReference>
<sequence length="822" mass="92346">MGGMGKTALAREAAHWWLRKGAIGHAVFHSFERLAGAERVVQVLGQALMGDRFSALSGEEQWRRAVELFHQQPVLLVWDNFESTLPRFAEQPGSAALQGGNGIDAVQRAALESGAPSDDPITGFSAEARELLQQLYRELTAPTDGHTPKGKLLITCRPADAGLPLPEKAKIALEGLHPLDALYLLRAVMKQKAIDPERPGCERFEMDDLLKMLAWQPLAMELVTPHLNELTPKQIRAEFAQLLERFVDEDHPEARNRSLLASLDFSVQRLSPAARAVLPMLAWFQGGVFERFLLDFIELERVNWFWIREELMDTALIRLEKLPGFAIPYLNLHPTLAFLSSPEARETSALGERFLVVYLDVMGIIDNMLQGPYPTEGMALAVREEANLRRALWLAFQAGEHHKGWQIADTLRNYLERVGRWRERDTLVAWVRECLQKTDDAEGIDEANCAAIRDHAWSLFEQGREEEGLMQVQRLLDRLQQCGGDPIQVALTQARLGRIHDHAGRSELALAPLRAAIASLDRSGKSQQTNLSVALGSLANACLELGRFDEALAAAQRALAINRELNRTRNVAVGFEQIGAILMAANRYAEAEEHYHEALVAVRQAGDIELEASLLQHFGVLYDDQGHHDRAAQYYREAFLQFQTIGNQMGEMQTSDLIASAEQLQGRLDEAESWYKRSRELAEQRQDRWQLATIVGNLSSLYLTHAEQESDPAAQTQWLEKALVSVRESLEIKLTMQDQLGAAASYSNLGLVYFMSENLKAAEENLRQALMIREPLNHPRLLQIYDGLMEIARARGDEQAAAQWQAKRDAKQAELERPRTGN</sequence>
<dbReference type="InterPro" id="IPR019734">
    <property type="entry name" value="TPR_rpt"/>
</dbReference>
<dbReference type="Pfam" id="PF13176">
    <property type="entry name" value="TPR_7"/>
    <property type="match status" value="1"/>
</dbReference>
<proteinExistence type="predicted"/>
<dbReference type="EMBL" id="CAADFI010000001">
    <property type="protein sequence ID" value="VFJ88269.1"/>
    <property type="molecule type" value="Genomic_DNA"/>
</dbReference>
<accession>A0A450USG3</accession>
<keyword evidence="1" id="KW-0677">Repeat</keyword>
<dbReference type="SUPFAM" id="SSF52540">
    <property type="entry name" value="P-loop containing nucleoside triphosphate hydrolases"/>
    <property type="match status" value="1"/>
</dbReference>
<evidence type="ECO:0000313" key="5">
    <source>
        <dbReference type="EMBL" id="VFJ86396.1"/>
    </source>
</evidence>
<gene>
    <name evidence="5" type="ORF">BECKH772A_GA0070896_1000146</name>
    <name evidence="6" type="ORF">BECKH772B_GA0070898_1000138</name>
    <name evidence="7" type="ORF">BECKH772C_GA0070978_1000246</name>
</gene>
<evidence type="ECO:0000256" key="1">
    <source>
        <dbReference type="ARBA" id="ARBA00022737"/>
    </source>
</evidence>
<dbReference type="SUPFAM" id="SSF48452">
    <property type="entry name" value="TPR-like"/>
    <property type="match status" value="2"/>
</dbReference>
<organism evidence="7">
    <name type="scientific">Candidatus Kentrum eta</name>
    <dbReference type="NCBI Taxonomy" id="2126337"/>
    <lineage>
        <taxon>Bacteria</taxon>
        <taxon>Pseudomonadati</taxon>
        <taxon>Pseudomonadota</taxon>
        <taxon>Gammaproteobacteria</taxon>
        <taxon>Candidatus Kentrum</taxon>
    </lineage>
</organism>
<evidence type="ECO:0000313" key="6">
    <source>
        <dbReference type="EMBL" id="VFJ88269.1"/>
    </source>
</evidence>
<protein>
    <submittedName>
        <fullName evidence="7">Tetratricopeptide repeat-containing protein</fullName>
    </submittedName>
</protein>
<reference evidence="7" key="1">
    <citation type="submission" date="2019-02" db="EMBL/GenBank/DDBJ databases">
        <authorList>
            <person name="Gruber-Vodicka R. H."/>
            <person name="Seah K. B. B."/>
        </authorList>
    </citation>
    <scope>NUCLEOTIDE SEQUENCE</scope>
    <source>
        <strain evidence="7">BECK_SA2B12</strain>
        <strain evidence="5">BECK_SA2B15</strain>
        <strain evidence="6">BECK_SA2B20</strain>
    </source>
</reference>
<evidence type="ECO:0000313" key="7">
    <source>
        <dbReference type="EMBL" id="VFJ95491.1"/>
    </source>
</evidence>
<dbReference type="Gene3D" id="1.25.40.10">
    <property type="entry name" value="Tetratricopeptide repeat domain"/>
    <property type="match status" value="3"/>
</dbReference>
<evidence type="ECO:0000256" key="3">
    <source>
        <dbReference type="PROSITE-ProRule" id="PRU00339"/>
    </source>
</evidence>
<keyword evidence="2 3" id="KW-0802">TPR repeat</keyword>
<feature type="compositionally biased region" description="Basic and acidic residues" evidence="4">
    <location>
        <begin position="806"/>
        <end position="822"/>
    </location>
</feature>
<evidence type="ECO:0000256" key="4">
    <source>
        <dbReference type="SAM" id="MobiDB-lite"/>
    </source>
</evidence>
<dbReference type="EMBL" id="CAADFJ010000002">
    <property type="protein sequence ID" value="VFJ95491.1"/>
    <property type="molecule type" value="Genomic_DNA"/>
</dbReference>
<evidence type="ECO:0000256" key="2">
    <source>
        <dbReference type="ARBA" id="ARBA00022803"/>
    </source>
</evidence>
<name>A0A450USG3_9GAMM</name>
<feature type="region of interest" description="Disordered" evidence="4">
    <location>
        <begin position="800"/>
        <end position="822"/>
    </location>
</feature>
<dbReference type="InterPro" id="IPR027417">
    <property type="entry name" value="P-loop_NTPase"/>
</dbReference>